<organism evidence="1 2">
    <name type="scientific">Methylobacterium isbiliense</name>
    <dbReference type="NCBI Taxonomy" id="315478"/>
    <lineage>
        <taxon>Bacteria</taxon>
        <taxon>Pseudomonadati</taxon>
        <taxon>Pseudomonadota</taxon>
        <taxon>Alphaproteobacteria</taxon>
        <taxon>Hyphomicrobiales</taxon>
        <taxon>Methylobacteriaceae</taxon>
        <taxon>Methylobacterium</taxon>
    </lineage>
</organism>
<reference evidence="1" key="1">
    <citation type="journal article" date="2021" name="Front. Microbiol.">
        <title>Comprehensive Comparative Genomics and Phenotyping of Methylobacterium Species.</title>
        <authorList>
            <person name="Alessa O."/>
            <person name="Ogura Y."/>
            <person name="Fujitani Y."/>
            <person name="Takami H."/>
            <person name="Hayashi T."/>
            <person name="Sahin N."/>
            <person name="Tani A."/>
        </authorList>
    </citation>
    <scope>NUCLEOTIDE SEQUENCE</scope>
    <source>
        <strain evidence="1">DSM 17168</strain>
    </source>
</reference>
<protein>
    <submittedName>
        <fullName evidence="1">Uncharacterized protein</fullName>
    </submittedName>
</protein>
<evidence type="ECO:0000313" key="1">
    <source>
        <dbReference type="EMBL" id="GJE00121.1"/>
    </source>
</evidence>
<sequence length="87" mass="8828">MFELWVQSVLLTVEAQGVIAQRLALLAVGDAAATVEAHRMVSEKVGALCEACGTLMGGGGAVAVVARYREHVAANALRLAGPGPDAA</sequence>
<keyword evidence="2" id="KW-1185">Reference proteome</keyword>
<dbReference type="EMBL" id="BPQQ01000022">
    <property type="protein sequence ID" value="GJE00121.1"/>
    <property type="molecule type" value="Genomic_DNA"/>
</dbReference>
<dbReference type="RefSeq" id="WP_238235002.1">
    <property type="nucleotide sequence ID" value="NZ_BPQQ01000022.1"/>
</dbReference>
<gene>
    <name evidence="1" type="ORF">GMJLKIPL_2039</name>
</gene>
<proteinExistence type="predicted"/>
<accession>A0ABQ4SCD4</accession>
<evidence type="ECO:0000313" key="2">
    <source>
        <dbReference type="Proteomes" id="UP001055153"/>
    </source>
</evidence>
<dbReference type="Proteomes" id="UP001055153">
    <property type="component" value="Unassembled WGS sequence"/>
</dbReference>
<comment type="caution">
    <text evidence="1">The sequence shown here is derived from an EMBL/GenBank/DDBJ whole genome shotgun (WGS) entry which is preliminary data.</text>
</comment>
<reference evidence="1" key="2">
    <citation type="submission" date="2021-08" db="EMBL/GenBank/DDBJ databases">
        <authorList>
            <person name="Tani A."/>
            <person name="Ola A."/>
            <person name="Ogura Y."/>
            <person name="Katsura K."/>
            <person name="Hayashi T."/>
        </authorList>
    </citation>
    <scope>NUCLEOTIDE SEQUENCE</scope>
    <source>
        <strain evidence="1">DSM 17168</strain>
    </source>
</reference>
<name>A0ABQ4SCD4_9HYPH</name>